<dbReference type="AlphaFoldDB" id="A0A2N7AR38"/>
<dbReference type="InterPro" id="IPR006680">
    <property type="entry name" value="Amidohydro-rel"/>
</dbReference>
<reference evidence="3 4" key="1">
    <citation type="submission" date="2017-05" db="EMBL/GenBank/DDBJ databases">
        <title>Lactobacillus nurukis nov., sp. nov., isolated from nuruk.</title>
        <authorList>
            <person name="Kim S.-J."/>
        </authorList>
    </citation>
    <scope>NUCLEOTIDE SEQUENCE [LARGE SCALE GENOMIC DNA]</scope>
    <source>
        <strain evidence="3 4">SYF10-1a</strain>
    </source>
</reference>
<dbReference type="Pfam" id="PF04909">
    <property type="entry name" value="Amidohydro_2"/>
    <property type="match status" value="1"/>
</dbReference>
<dbReference type="RefSeq" id="WP_102197270.1">
    <property type="nucleotide sequence ID" value="NZ_NIPR01000064.1"/>
</dbReference>
<sequence length="322" mass="36456">MKIITVEEHFDTPANVKNFNQYSKIKNNNPRQNELNHDLTSLQAHVDYMDKYNIDMQVISDAGNSPQVLPDNMVVSASKEQNDTLTNNMTKFPKRFAGLAVLPVNLPEKAATELERSVKELGLKGGIISGSVNGQFLDDPKFEPIFAKAAELDVPLYLHPGVITDEQLNMLYKSKSYSPLLTTMMGGAAWGWHNEEGIQVVRLILGGIFEKYPKLKLITGHWGEFVPMFIERLDQFGAIGGLKKPFSETYRKNIFITPSGMFTNPQLQLIKTEMGTDHMMYSEDYPYVKRENDVRKFITEADLTNPEKETFAHGTAEKLFKL</sequence>
<evidence type="ECO:0000313" key="4">
    <source>
        <dbReference type="Proteomes" id="UP000235649"/>
    </source>
</evidence>
<gene>
    <name evidence="3" type="ORF">CBP76_12915</name>
</gene>
<dbReference type="PANTHER" id="PTHR21240:SF30">
    <property type="entry name" value="AMIDOHYDROLASE-RELATED DOMAIN-CONTAINING PROTEIN-RELATED"/>
    <property type="match status" value="1"/>
</dbReference>
<dbReference type="InterPro" id="IPR032466">
    <property type="entry name" value="Metal_Hydrolase"/>
</dbReference>
<protein>
    <submittedName>
        <fullName evidence="3">Amidohydrolase</fullName>
    </submittedName>
</protein>
<dbReference type="InterPro" id="IPR032465">
    <property type="entry name" value="ACMSD"/>
</dbReference>
<dbReference type="GO" id="GO:0005829">
    <property type="term" value="C:cytosol"/>
    <property type="evidence" value="ECO:0007669"/>
    <property type="project" value="TreeGrafter"/>
</dbReference>
<comment type="caution">
    <text evidence="3">The sequence shown here is derived from an EMBL/GenBank/DDBJ whole genome shotgun (WGS) entry which is preliminary data.</text>
</comment>
<dbReference type="SUPFAM" id="SSF51556">
    <property type="entry name" value="Metallo-dependent hydrolases"/>
    <property type="match status" value="1"/>
</dbReference>
<dbReference type="Proteomes" id="UP000235649">
    <property type="component" value="Unassembled WGS sequence"/>
</dbReference>
<proteinExistence type="predicted"/>
<dbReference type="OrthoDB" id="9777673at2"/>
<feature type="domain" description="Amidohydrolase-related" evidence="2">
    <location>
        <begin position="48"/>
        <end position="322"/>
    </location>
</feature>
<evidence type="ECO:0000313" key="3">
    <source>
        <dbReference type="EMBL" id="PMD67821.1"/>
    </source>
</evidence>
<keyword evidence="3" id="KW-0378">Hydrolase</keyword>
<dbReference type="GO" id="GO:0016831">
    <property type="term" value="F:carboxy-lyase activity"/>
    <property type="evidence" value="ECO:0007669"/>
    <property type="project" value="InterPro"/>
</dbReference>
<dbReference type="Gene3D" id="3.20.20.140">
    <property type="entry name" value="Metal-dependent hydrolases"/>
    <property type="match status" value="1"/>
</dbReference>
<name>A0A2N7AR38_9LACO</name>
<dbReference type="GO" id="GO:0016787">
    <property type="term" value="F:hydrolase activity"/>
    <property type="evidence" value="ECO:0007669"/>
    <property type="project" value="UniProtKB-KW"/>
</dbReference>
<dbReference type="GO" id="GO:0019748">
    <property type="term" value="P:secondary metabolic process"/>
    <property type="evidence" value="ECO:0007669"/>
    <property type="project" value="TreeGrafter"/>
</dbReference>
<evidence type="ECO:0000259" key="2">
    <source>
        <dbReference type="Pfam" id="PF04909"/>
    </source>
</evidence>
<organism evidence="3 4">
    <name type="scientific">Companilactobacillus nuruki</name>
    <dbReference type="NCBI Taxonomy" id="1993540"/>
    <lineage>
        <taxon>Bacteria</taxon>
        <taxon>Bacillati</taxon>
        <taxon>Bacillota</taxon>
        <taxon>Bacilli</taxon>
        <taxon>Lactobacillales</taxon>
        <taxon>Lactobacillaceae</taxon>
        <taxon>Companilactobacillus</taxon>
    </lineage>
</organism>
<evidence type="ECO:0000256" key="1">
    <source>
        <dbReference type="ARBA" id="ARBA00023239"/>
    </source>
</evidence>
<accession>A0A2N7AR38</accession>
<keyword evidence="1" id="KW-0456">Lyase</keyword>
<keyword evidence="4" id="KW-1185">Reference proteome</keyword>
<dbReference type="EMBL" id="NIPR01000064">
    <property type="protein sequence ID" value="PMD67821.1"/>
    <property type="molecule type" value="Genomic_DNA"/>
</dbReference>
<dbReference type="PANTHER" id="PTHR21240">
    <property type="entry name" value="2-AMINO-3-CARBOXYLMUCONATE-6-SEMIALDEHYDE DECARBOXYLASE"/>
    <property type="match status" value="1"/>
</dbReference>